<evidence type="ECO:0000256" key="11">
    <source>
        <dbReference type="SAM" id="Phobius"/>
    </source>
</evidence>
<dbReference type="GO" id="GO:0005886">
    <property type="term" value="C:plasma membrane"/>
    <property type="evidence" value="ECO:0007669"/>
    <property type="project" value="UniProtKB-SubCell"/>
</dbReference>
<evidence type="ECO:0000313" key="15">
    <source>
        <dbReference type="Proteomes" id="UP001336250"/>
    </source>
</evidence>
<reference evidence="14 15" key="1">
    <citation type="submission" date="2024-02" db="EMBL/GenBank/DDBJ databases">
        <title>Genome sequence of Aquincola sp. MAHUQ-54.</title>
        <authorList>
            <person name="Huq M.A."/>
        </authorList>
    </citation>
    <scope>NUCLEOTIDE SEQUENCE [LARGE SCALE GENOMIC DNA]</scope>
    <source>
        <strain evidence="14 15">MAHUQ-54</strain>
    </source>
</reference>
<evidence type="ECO:0000259" key="12">
    <source>
        <dbReference type="PROSITE" id="PS50011"/>
    </source>
</evidence>
<evidence type="ECO:0000256" key="7">
    <source>
        <dbReference type="ARBA" id="ARBA00022840"/>
    </source>
</evidence>
<dbReference type="RefSeq" id="WP_332291309.1">
    <property type="nucleotide sequence ID" value="NZ_JAZIBG010000036.1"/>
</dbReference>
<dbReference type="InterPro" id="IPR029151">
    <property type="entry name" value="Sensor-like_sf"/>
</dbReference>
<dbReference type="AlphaFoldDB" id="A0AAW9QF58"/>
<dbReference type="SMART" id="SM00304">
    <property type="entry name" value="HAMP"/>
    <property type="match status" value="1"/>
</dbReference>
<dbReference type="SUPFAM" id="SSF158472">
    <property type="entry name" value="HAMP domain-like"/>
    <property type="match status" value="1"/>
</dbReference>
<accession>A0AAW9QF58</accession>
<feature type="binding site" evidence="10">
    <location>
        <position position="95"/>
    </location>
    <ligand>
        <name>ATP</name>
        <dbReference type="ChEBI" id="CHEBI:30616"/>
    </ligand>
</feature>
<keyword evidence="5 10" id="KW-0547">Nucleotide-binding</keyword>
<evidence type="ECO:0000256" key="9">
    <source>
        <dbReference type="ARBA" id="ARBA00023136"/>
    </source>
</evidence>
<dbReference type="GO" id="GO:0004674">
    <property type="term" value="F:protein serine/threonine kinase activity"/>
    <property type="evidence" value="ECO:0007669"/>
    <property type="project" value="TreeGrafter"/>
</dbReference>
<dbReference type="PROSITE" id="PS50011">
    <property type="entry name" value="PROTEIN_KINASE_DOM"/>
    <property type="match status" value="1"/>
</dbReference>
<dbReference type="Pfam" id="PF02743">
    <property type="entry name" value="dCache_1"/>
    <property type="match status" value="1"/>
</dbReference>
<dbReference type="GO" id="GO:0005524">
    <property type="term" value="F:ATP binding"/>
    <property type="evidence" value="ECO:0007669"/>
    <property type="project" value="UniProtKB-UniRule"/>
</dbReference>
<evidence type="ECO:0000256" key="2">
    <source>
        <dbReference type="ARBA" id="ARBA00022475"/>
    </source>
</evidence>
<dbReference type="SMART" id="SM00220">
    <property type="entry name" value="S_TKc"/>
    <property type="match status" value="1"/>
</dbReference>
<name>A0AAW9QF58_9BURK</name>
<dbReference type="InterPro" id="IPR033479">
    <property type="entry name" value="dCache_1"/>
</dbReference>
<dbReference type="SUPFAM" id="SSF56112">
    <property type="entry name" value="Protein kinase-like (PK-like)"/>
    <property type="match status" value="1"/>
</dbReference>
<keyword evidence="6" id="KW-0418">Kinase</keyword>
<evidence type="ECO:0000256" key="5">
    <source>
        <dbReference type="ARBA" id="ARBA00022741"/>
    </source>
</evidence>
<evidence type="ECO:0000313" key="14">
    <source>
        <dbReference type="EMBL" id="MEF7615951.1"/>
    </source>
</evidence>
<organism evidence="14 15">
    <name type="scientific">Aquincola agrisoli</name>
    <dbReference type="NCBI Taxonomy" id="3119538"/>
    <lineage>
        <taxon>Bacteria</taxon>
        <taxon>Pseudomonadati</taxon>
        <taxon>Pseudomonadota</taxon>
        <taxon>Betaproteobacteria</taxon>
        <taxon>Burkholderiales</taxon>
        <taxon>Sphaerotilaceae</taxon>
        <taxon>Aquincola</taxon>
    </lineage>
</organism>
<gene>
    <name evidence="14" type="ORF">V4F39_18700</name>
</gene>
<evidence type="ECO:0000256" key="1">
    <source>
        <dbReference type="ARBA" id="ARBA00004651"/>
    </source>
</evidence>
<keyword evidence="2" id="KW-1003">Cell membrane</keyword>
<comment type="caution">
    <text evidence="14">The sequence shown here is derived from an EMBL/GenBank/DDBJ whole genome shotgun (WGS) entry which is preliminary data.</text>
</comment>
<keyword evidence="7 10" id="KW-0067">ATP-binding</keyword>
<keyword evidence="9 11" id="KW-0472">Membrane</keyword>
<keyword evidence="8 11" id="KW-1133">Transmembrane helix</keyword>
<dbReference type="EMBL" id="JAZIBG010000036">
    <property type="protein sequence ID" value="MEF7615951.1"/>
    <property type="molecule type" value="Genomic_DNA"/>
</dbReference>
<proteinExistence type="predicted"/>
<dbReference type="Pfam" id="PF00069">
    <property type="entry name" value="Pkinase"/>
    <property type="match status" value="1"/>
</dbReference>
<sequence>MGANDRFDAPRGEDPDATVIVPARGLPHPAADDDATVVQSTVGRPPPHPRPAHSVALPPRFRLLEYRIDRVLGQGGFGITYLATDVHLNAKVAIKEYLPESIAFRTSDASVSAQSSRHRDRYRSGLENFLVEARTLASFRHPNIVRVARFFEAHRTAYMVLEYERGQPLKTWWPAHPRTTEAELVRLLQPLLDGIAVMHAAGFLHRDIKPDNIQVRAEDGSLVLLDFGSAQQAADAVQPADIVVTPGFAPIEQYGEGTQGPWTDIHALGATLYWMVAGRKPPDADARIGGADPMPPASEVGAGRFGAPFLAAIDWALRPEAAQRPQDIAEWQRALFTGHAGSLGLHEALQAGDAEAQGGRTRRRRTRLRDALRTLFVPAAWPLAAKMTLAMVLTALLPMGITGYYNLRGSLAAVAQAELQNLEQLAHSTAGRLAQLIGDSRKLARVLGTDSDFALYLQQPDGAALPALRDKLQAVVRANPDIHLIMVMDTAGVARVSSDPEVMGRNFAFRDYFKAAIGGREHVTGIVVGAVAGQAGMFYAQPVAGADGHIIGCVVLRLRAASFSSILDDVPGGTGRTPFLIDGDGVLIHHPREDLLYRSLAPLPPARAEAIRADQRFRRDSIRSLDMPDLAAAMVGARQQGYIDYRSTVSGASEIAGFAPVAGHDWVVGVTESRTRFEAPLAQLYTHLLWSGLLVGLLFTGLALRFARSIVRPLQALTRAADALKQGELDRVQITATGRDEIGQLQRTFQVMVDVLRQREREHRRSRPAGERG</sequence>
<dbReference type="PROSITE" id="PS00107">
    <property type="entry name" value="PROTEIN_KINASE_ATP"/>
    <property type="match status" value="1"/>
</dbReference>
<dbReference type="Gene3D" id="3.30.450.20">
    <property type="entry name" value="PAS domain"/>
    <property type="match status" value="2"/>
</dbReference>
<feature type="domain" description="HAMP" evidence="13">
    <location>
        <begin position="708"/>
        <end position="761"/>
    </location>
</feature>
<dbReference type="Gene3D" id="3.30.200.20">
    <property type="entry name" value="Phosphorylase Kinase, domain 1"/>
    <property type="match status" value="1"/>
</dbReference>
<dbReference type="InterPro" id="IPR011009">
    <property type="entry name" value="Kinase-like_dom_sf"/>
</dbReference>
<dbReference type="GO" id="GO:0007165">
    <property type="term" value="P:signal transduction"/>
    <property type="evidence" value="ECO:0007669"/>
    <property type="project" value="InterPro"/>
</dbReference>
<dbReference type="CDD" id="cd12914">
    <property type="entry name" value="PDC1_DGC_like"/>
    <property type="match status" value="1"/>
</dbReference>
<dbReference type="InterPro" id="IPR003660">
    <property type="entry name" value="HAMP_dom"/>
</dbReference>
<evidence type="ECO:0000256" key="3">
    <source>
        <dbReference type="ARBA" id="ARBA00022679"/>
    </source>
</evidence>
<comment type="subcellular location">
    <subcellularLocation>
        <location evidence="1">Cell membrane</location>
        <topology evidence="1">Multi-pass membrane protein</topology>
    </subcellularLocation>
</comment>
<dbReference type="CDD" id="cd14014">
    <property type="entry name" value="STKc_PknB_like"/>
    <property type="match status" value="1"/>
</dbReference>
<dbReference type="Pfam" id="PF00672">
    <property type="entry name" value="HAMP"/>
    <property type="match status" value="1"/>
</dbReference>
<dbReference type="Proteomes" id="UP001336250">
    <property type="component" value="Unassembled WGS sequence"/>
</dbReference>
<keyword evidence="15" id="KW-1185">Reference proteome</keyword>
<feature type="transmembrane region" description="Helical" evidence="11">
    <location>
        <begin position="684"/>
        <end position="704"/>
    </location>
</feature>
<dbReference type="Gene3D" id="6.10.340.10">
    <property type="match status" value="1"/>
</dbReference>
<feature type="domain" description="Protein kinase" evidence="12">
    <location>
        <begin position="66"/>
        <end position="336"/>
    </location>
</feature>
<evidence type="ECO:0000259" key="13">
    <source>
        <dbReference type="PROSITE" id="PS50885"/>
    </source>
</evidence>
<evidence type="ECO:0000256" key="8">
    <source>
        <dbReference type="ARBA" id="ARBA00022989"/>
    </source>
</evidence>
<dbReference type="InterPro" id="IPR000719">
    <property type="entry name" value="Prot_kinase_dom"/>
</dbReference>
<keyword evidence="3" id="KW-0808">Transferase</keyword>
<evidence type="ECO:0000256" key="10">
    <source>
        <dbReference type="PROSITE-ProRule" id="PRU10141"/>
    </source>
</evidence>
<dbReference type="PANTHER" id="PTHR43289:SF34">
    <property type="entry name" value="SERINE_THREONINE-PROTEIN KINASE YBDM-RELATED"/>
    <property type="match status" value="1"/>
</dbReference>
<dbReference type="PANTHER" id="PTHR43289">
    <property type="entry name" value="MITOGEN-ACTIVATED PROTEIN KINASE KINASE KINASE 20-RELATED"/>
    <property type="match status" value="1"/>
</dbReference>
<protein>
    <submittedName>
        <fullName evidence="14">Cache domain-containing protein</fullName>
    </submittedName>
</protein>
<evidence type="ECO:0000256" key="6">
    <source>
        <dbReference type="ARBA" id="ARBA00022777"/>
    </source>
</evidence>
<dbReference type="SUPFAM" id="SSF103190">
    <property type="entry name" value="Sensory domain-like"/>
    <property type="match status" value="1"/>
</dbReference>
<evidence type="ECO:0000256" key="4">
    <source>
        <dbReference type="ARBA" id="ARBA00022692"/>
    </source>
</evidence>
<keyword evidence="4 11" id="KW-0812">Transmembrane</keyword>
<dbReference type="CDD" id="cd12912">
    <property type="entry name" value="PDC2_MCP_like"/>
    <property type="match status" value="1"/>
</dbReference>
<dbReference type="InterPro" id="IPR017441">
    <property type="entry name" value="Protein_kinase_ATP_BS"/>
</dbReference>
<dbReference type="CDD" id="cd06225">
    <property type="entry name" value="HAMP"/>
    <property type="match status" value="1"/>
</dbReference>
<dbReference type="Gene3D" id="1.10.510.10">
    <property type="entry name" value="Transferase(Phosphotransferase) domain 1"/>
    <property type="match status" value="1"/>
</dbReference>
<dbReference type="PROSITE" id="PS50885">
    <property type="entry name" value="HAMP"/>
    <property type="match status" value="1"/>
</dbReference>